<feature type="transmembrane region" description="Helical" evidence="8">
    <location>
        <begin position="157"/>
        <end position="180"/>
    </location>
</feature>
<dbReference type="InterPro" id="IPR050814">
    <property type="entry name" value="Myo-inositol_Transporter"/>
</dbReference>
<feature type="transmembrane region" description="Helical" evidence="8">
    <location>
        <begin position="364"/>
        <end position="388"/>
    </location>
</feature>
<feature type="transmembrane region" description="Helical" evidence="8">
    <location>
        <begin position="302"/>
        <end position="322"/>
    </location>
</feature>
<evidence type="ECO:0000256" key="3">
    <source>
        <dbReference type="ARBA" id="ARBA00022448"/>
    </source>
</evidence>
<evidence type="ECO:0000313" key="10">
    <source>
        <dbReference type="EMBL" id="CAI3923224.1"/>
    </source>
</evidence>
<dbReference type="InterPro" id="IPR036259">
    <property type="entry name" value="MFS_trans_sf"/>
</dbReference>
<comment type="subcellular location">
    <subcellularLocation>
        <location evidence="1">Membrane</location>
        <topology evidence="1">Multi-pass membrane protein</topology>
    </subcellularLocation>
</comment>
<evidence type="ECO:0000256" key="6">
    <source>
        <dbReference type="ARBA" id="ARBA00023136"/>
    </source>
</evidence>
<comment type="similarity">
    <text evidence="2 7">Belongs to the major facilitator superfamily. Sugar transporter (TC 2.A.1.1) family.</text>
</comment>
<feature type="transmembrane region" description="Helical" evidence="8">
    <location>
        <begin position="433"/>
        <end position="451"/>
    </location>
</feature>
<dbReference type="PRINTS" id="PR00171">
    <property type="entry name" value="SUGRTRNSPORT"/>
</dbReference>
<feature type="transmembrane region" description="Helical" evidence="8">
    <location>
        <begin position="400"/>
        <end position="421"/>
    </location>
</feature>
<feature type="transmembrane region" description="Helical" evidence="8">
    <location>
        <begin position="267"/>
        <end position="290"/>
    </location>
</feature>
<proteinExistence type="inferred from homology"/>
<evidence type="ECO:0000256" key="8">
    <source>
        <dbReference type="SAM" id="Phobius"/>
    </source>
</evidence>
<keyword evidence="6 8" id="KW-0472">Membrane</keyword>
<evidence type="ECO:0000256" key="2">
    <source>
        <dbReference type="ARBA" id="ARBA00010992"/>
    </source>
</evidence>
<feature type="domain" description="Major facilitator superfamily (MFS) profile" evidence="9">
    <location>
        <begin position="32"/>
        <end position="455"/>
    </location>
</feature>
<sequence>MPYTQFITKYGEYIMKNNTPTKTTSTYNIMMVGFLASLAGLMFGLDIGVMSGANAFIKHEFSASDHDIETIVSSMMFGAAIGALGCGWASAKFGRNRCLILSALIFIVSAIGCALAQGIIDLAIWRFILGLAIGIASTTAPLYIAEIAPEEKRGSMISTYQLMVTVGILLAFISDTILGYYSAWRWMLGIIAVPAILFLIGLFSLPDSPRWLVMRNRRQEAYDILLSLRGGNEHIAQKEVEEIEEQIKSPKKGFSLFMSNRNFRRSVGLGITLQIVQQFTGMNVVMYYAPRIFSDMGYQGSATLWFTALVGLVNVAATFIAIGTCDKLGRKPTLYAGFAVMAVGLGVISFLMRNGNIADPTMQLFCVAMLLFFIVGFAMSAGPLVWTICSEIQPLQGRDFGVAASTVTNWLANFVVGYTFLTLNNNLGSSHTFLLYAILNVIFIAVTFWFIPETSKVSLEKIEENLMAGKPLRKIGR</sequence>
<feature type="transmembrane region" description="Helical" evidence="8">
    <location>
        <begin position="29"/>
        <end position="51"/>
    </location>
</feature>
<feature type="transmembrane region" description="Helical" evidence="8">
    <location>
        <begin position="186"/>
        <end position="205"/>
    </location>
</feature>
<comment type="caution">
    <text evidence="10">The sequence shown here is derived from an EMBL/GenBank/DDBJ whole genome shotgun (WGS) entry which is preliminary data.</text>
</comment>
<dbReference type="InterPro" id="IPR003663">
    <property type="entry name" value="Sugar/inositol_transpt"/>
</dbReference>
<dbReference type="PROSITE" id="PS00217">
    <property type="entry name" value="SUGAR_TRANSPORT_2"/>
    <property type="match status" value="1"/>
</dbReference>
<keyword evidence="5 8" id="KW-1133">Transmembrane helix</keyword>
<dbReference type="PANTHER" id="PTHR48020">
    <property type="entry name" value="PROTON MYO-INOSITOL COTRANSPORTER"/>
    <property type="match status" value="1"/>
</dbReference>
<feature type="transmembrane region" description="Helical" evidence="8">
    <location>
        <begin position="334"/>
        <end position="352"/>
    </location>
</feature>
<evidence type="ECO:0000313" key="11">
    <source>
        <dbReference type="Proteomes" id="UP001154272"/>
    </source>
</evidence>
<dbReference type="EMBL" id="CAMXCH010000001">
    <property type="protein sequence ID" value="CAI3923224.1"/>
    <property type="molecule type" value="Genomic_DNA"/>
</dbReference>
<dbReference type="Proteomes" id="UP001154272">
    <property type="component" value="Unassembled WGS sequence"/>
</dbReference>
<name>A0ABM9HHY9_9PROT</name>
<dbReference type="InterPro" id="IPR020846">
    <property type="entry name" value="MFS_dom"/>
</dbReference>
<keyword evidence="3 7" id="KW-0813">Transport</keyword>
<keyword evidence="11" id="KW-1185">Reference proteome</keyword>
<evidence type="ECO:0000256" key="5">
    <source>
        <dbReference type="ARBA" id="ARBA00022989"/>
    </source>
</evidence>
<dbReference type="InterPro" id="IPR005829">
    <property type="entry name" value="Sugar_transporter_CS"/>
</dbReference>
<evidence type="ECO:0000256" key="4">
    <source>
        <dbReference type="ARBA" id="ARBA00022692"/>
    </source>
</evidence>
<evidence type="ECO:0000256" key="1">
    <source>
        <dbReference type="ARBA" id="ARBA00004141"/>
    </source>
</evidence>
<dbReference type="InterPro" id="IPR005828">
    <property type="entry name" value="MFS_sugar_transport-like"/>
</dbReference>
<dbReference type="PROSITE" id="PS50850">
    <property type="entry name" value="MFS"/>
    <property type="match status" value="1"/>
</dbReference>
<dbReference type="NCBIfam" id="TIGR00879">
    <property type="entry name" value="SP"/>
    <property type="match status" value="1"/>
</dbReference>
<feature type="transmembrane region" description="Helical" evidence="8">
    <location>
        <begin position="123"/>
        <end position="145"/>
    </location>
</feature>
<feature type="transmembrane region" description="Helical" evidence="8">
    <location>
        <begin position="98"/>
        <end position="117"/>
    </location>
</feature>
<accession>A0ABM9HHY9</accession>
<reference evidence="10" key="1">
    <citation type="submission" date="2022-10" db="EMBL/GenBank/DDBJ databases">
        <authorList>
            <person name="Botero Cardona J."/>
        </authorList>
    </citation>
    <scope>NUCLEOTIDE SEQUENCE</scope>
    <source>
        <strain evidence="10">R-83534</strain>
    </source>
</reference>
<dbReference type="Gene3D" id="1.20.1250.20">
    <property type="entry name" value="MFS general substrate transporter like domains"/>
    <property type="match status" value="1"/>
</dbReference>
<dbReference type="SUPFAM" id="SSF103473">
    <property type="entry name" value="MFS general substrate transporter"/>
    <property type="match status" value="1"/>
</dbReference>
<organism evidence="10 11">
    <name type="scientific">Commensalibacter papalotli</name>
    <name type="common">ex Botero et al. 2024</name>
    <dbReference type="NCBI Taxonomy" id="2972766"/>
    <lineage>
        <taxon>Bacteria</taxon>
        <taxon>Pseudomonadati</taxon>
        <taxon>Pseudomonadota</taxon>
        <taxon>Alphaproteobacteria</taxon>
        <taxon>Acetobacterales</taxon>
        <taxon>Acetobacteraceae</taxon>
    </lineage>
</organism>
<keyword evidence="4 8" id="KW-0812">Transmembrane</keyword>
<protein>
    <submittedName>
        <fullName evidence="10">MFS family (AraJ) (PDB:4LDS)</fullName>
    </submittedName>
</protein>
<evidence type="ECO:0000256" key="7">
    <source>
        <dbReference type="RuleBase" id="RU003346"/>
    </source>
</evidence>
<gene>
    <name evidence="10" type="ORF">R83534S58_LOCUS70</name>
</gene>
<feature type="transmembrane region" description="Helical" evidence="8">
    <location>
        <begin position="71"/>
        <end position="91"/>
    </location>
</feature>
<evidence type="ECO:0000259" key="9">
    <source>
        <dbReference type="PROSITE" id="PS50850"/>
    </source>
</evidence>
<dbReference type="PANTHER" id="PTHR48020:SF12">
    <property type="entry name" value="PROTON MYO-INOSITOL COTRANSPORTER"/>
    <property type="match status" value="1"/>
</dbReference>
<dbReference type="Pfam" id="PF00083">
    <property type="entry name" value="Sugar_tr"/>
    <property type="match status" value="1"/>
</dbReference>